<name>A0A812IGE1_9DINO</name>
<evidence type="ECO:0000256" key="1">
    <source>
        <dbReference type="SAM" id="MobiDB-lite"/>
    </source>
</evidence>
<protein>
    <submittedName>
        <fullName evidence="3">Uncharacterized protein</fullName>
    </submittedName>
</protein>
<organism evidence="3 4">
    <name type="scientific">Symbiodinium natans</name>
    <dbReference type="NCBI Taxonomy" id="878477"/>
    <lineage>
        <taxon>Eukaryota</taxon>
        <taxon>Sar</taxon>
        <taxon>Alveolata</taxon>
        <taxon>Dinophyceae</taxon>
        <taxon>Suessiales</taxon>
        <taxon>Symbiodiniaceae</taxon>
        <taxon>Symbiodinium</taxon>
    </lineage>
</organism>
<dbReference type="AlphaFoldDB" id="A0A812IGE1"/>
<accession>A0A812IGE1</accession>
<reference evidence="3" key="1">
    <citation type="submission" date="2021-02" db="EMBL/GenBank/DDBJ databases">
        <authorList>
            <person name="Dougan E. K."/>
            <person name="Rhodes N."/>
            <person name="Thang M."/>
            <person name="Chan C."/>
        </authorList>
    </citation>
    <scope>NUCLEOTIDE SEQUENCE</scope>
</reference>
<dbReference type="OrthoDB" id="10627336at2759"/>
<proteinExistence type="predicted"/>
<keyword evidence="2" id="KW-0732">Signal</keyword>
<sequence>MTLLVMALLSFATAKFEEETTAMLQLASPTQLLCSCEQCPSVAEAKSIMINSCKNEPQQLVCTHGVEAAFAGSALDKTFDVKTCQVLEVVFRHLGLLSIPFYPRRRGNIGNSDQSGDGERSEPSKPSEVSEPCPCGVTINGDNNSIRIDNSNTGNTVGGNMGPSDSGNTYNVGSGNLIPSSNELVIIPVGSGNVVITPVGSGNIVITPIGSGNFVSVPSGSATVDIVPTGSGNRTTVVGKKFFVPIGADIILNNTSIESTTEAPSTAAPGP</sequence>
<keyword evidence="4" id="KW-1185">Reference proteome</keyword>
<evidence type="ECO:0000256" key="2">
    <source>
        <dbReference type="SAM" id="SignalP"/>
    </source>
</evidence>
<feature type="signal peptide" evidence="2">
    <location>
        <begin position="1"/>
        <end position="16"/>
    </location>
</feature>
<feature type="region of interest" description="Disordered" evidence="1">
    <location>
        <begin position="107"/>
        <end position="134"/>
    </location>
</feature>
<dbReference type="EMBL" id="CAJNDS010000252">
    <property type="protein sequence ID" value="CAE7034393.1"/>
    <property type="molecule type" value="Genomic_DNA"/>
</dbReference>
<feature type="chain" id="PRO_5032381879" evidence="2">
    <location>
        <begin position="17"/>
        <end position="271"/>
    </location>
</feature>
<dbReference type="Proteomes" id="UP000604046">
    <property type="component" value="Unassembled WGS sequence"/>
</dbReference>
<gene>
    <name evidence="3" type="ORF">SNAT2548_LOCUS4122</name>
</gene>
<evidence type="ECO:0000313" key="3">
    <source>
        <dbReference type="EMBL" id="CAE7034393.1"/>
    </source>
</evidence>
<evidence type="ECO:0000313" key="4">
    <source>
        <dbReference type="Proteomes" id="UP000604046"/>
    </source>
</evidence>
<comment type="caution">
    <text evidence="3">The sequence shown here is derived from an EMBL/GenBank/DDBJ whole genome shotgun (WGS) entry which is preliminary data.</text>
</comment>